<evidence type="ECO:0000313" key="1">
    <source>
        <dbReference type="EMBL" id="ENN85861.1"/>
    </source>
</evidence>
<dbReference type="AlphaFoldDB" id="N6UYM2"/>
<reference evidence="1 2" key="1">
    <citation type="journal article" date="2012" name="BMC Genomics">
        <title>Genomic basis of broad host range and environmental adaptability of Rhizobium tropici CIAT 899 and Rhizobium sp. PRF 81 which are used in inoculants for common bean (Phaseolus vulgaris L.).</title>
        <authorList>
            <person name="Ormeno-Orrillo E."/>
            <person name="Menna P."/>
            <person name="Almeida L.G."/>
            <person name="Ollero F.J."/>
            <person name="Nicolas M.F."/>
            <person name="Pains Rodrigues E."/>
            <person name="Shigueyoshi Nakatani A."/>
            <person name="Silva Batista J.S."/>
            <person name="Oliveira Chueire L.M."/>
            <person name="Souza R.C."/>
            <person name="Ribeiro Vasconcelos A.T."/>
            <person name="Megias M."/>
            <person name="Hungria M."/>
            <person name="Martinez-Romero E."/>
        </authorList>
    </citation>
    <scope>NUCLEOTIDE SEQUENCE [LARGE SCALE GENOMIC DNA]</scope>
    <source>
        <strain evidence="1 2">PRF 81</strain>
    </source>
</reference>
<accession>N6UYM2</accession>
<keyword evidence="2" id="KW-1185">Reference proteome</keyword>
<protein>
    <submittedName>
        <fullName evidence="1">Uncharacterized protein</fullName>
    </submittedName>
</protein>
<dbReference type="STRING" id="363754.RHSP_17951"/>
<dbReference type="Proteomes" id="UP000012429">
    <property type="component" value="Unassembled WGS sequence"/>
</dbReference>
<gene>
    <name evidence="1" type="ORF">RHSP_17951</name>
</gene>
<organism evidence="1 2">
    <name type="scientific">Rhizobium freirei PRF 81</name>
    <dbReference type="NCBI Taxonomy" id="363754"/>
    <lineage>
        <taxon>Bacteria</taxon>
        <taxon>Pseudomonadati</taxon>
        <taxon>Pseudomonadota</taxon>
        <taxon>Alphaproteobacteria</taxon>
        <taxon>Hyphomicrobiales</taxon>
        <taxon>Rhizobiaceae</taxon>
        <taxon>Rhizobium/Agrobacterium group</taxon>
        <taxon>Rhizobium</taxon>
    </lineage>
</organism>
<comment type="caution">
    <text evidence="1">The sequence shown here is derived from an EMBL/GenBank/DDBJ whole genome shotgun (WGS) entry which is preliminary data.</text>
</comment>
<proteinExistence type="predicted"/>
<sequence>MVSGPANTISRPPARGLKLFFRQLPCHIHRKIGEDAVTAGALEGKQGFEHYLVAVDPSVGGRGLDHRVFAGDLIGESGKAEGLLQPPTDIEIGQAGLDHQHVGAFLDVERGVTHGLGAVGRIDVIGLLVALQQAAGRNRLAIGAVEGRAEFRRIAHDADVLVAGGVECLADRTDASVHHFRGRDDVGTCVGLIDRRPRHLLDRFVVDDFVAAQDAVMAVTGEGVEGDVGDDADVRHGLLDRRAGKIDEVVLLEAVRAGLVAQRHFDVREGGKRWNAEIGRFLRRFHGLVHRHAVDAGHGGNGLQDAGAGNEKDRPDQIVDRQPVFLHEAARPVGLAVASHAAMSGDLVNEMRLVFHDAAILFRL</sequence>
<name>N6UYM2_9HYPH</name>
<evidence type="ECO:0000313" key="2">
    <source>
        <dbReference type="Proteomes" id="UP000012429"/>
    </source>
</evidence>
<dbReference type="EMBL" id="AQHN01000077">
    <property type="protein sequence ID" value="ENN85861.1"/>
    <property type="molecule type" value="Genomic_DNA"/>
</dbReference>